<dbReference type="Proteomes" id="UP000010483">
    <property type="component" value="Chromosome"/>
</dbReference>
<organism evidence="1 2">
    <name type="scientific">Cyanobacterium stanieri (strain ATCC 29140 / PCC 7202)</name>
    <dbReference type="NCBI Taxonomy" id="292563"/>
    <lineage>
        <taxon>Bacteria</taxon>
        <taxon>Bacillati</taxon>
        <taxon>Cyanobacteriota</taxon>
        <taxon>Cyanophyceae</taxon>
        <taxon>Oscillatoriophycideae</taxon>
        <taxon>Chroococcales</taxon>
        <taxon>Geminocystaceae</taxon>
        <taxon>Cyanobacterium</taxon>
    </lineage>
</organism>
<accession>K9YJV0</accession>
<dbReference type="HOGENOM" id="CLU_3079009_0_0_3"/>
<dbReference type="BioCyc" id="CSTA292563:G1353-406-MONOMER"/>
<protein>
    <submittedName>
        <fullName evidence="1">Uncharacterized protein</fullName>
    </submittedName>
</protein>
<dbReference type="STRING" id="292563.Cyast_0403"/>
<reference evidence="2" key="1">
    <citation type="journal article" date="2013" name="Proc. Natl. Acad. Sci. U.S.A.">
        <title>Improving the coverage of the cyanobacterial phylum using diversity-driven genome sequencing.</title>
        <authorList>
            <person name="Shih P.M."/>
            <person name="Wu D."/>
            <person name="Latifi A."/>
            <person name="Axen S.D."/>
            <person name="Fewer D.P."/>
            <person name="Talla E."/>
            <person name="Calteau A."/>
            <person name="Cai F."/>
            <person name="Tandeau de Marsac N."/>
            <person name="Rippka R."/>
            <person name="Herdman M."/>
            <person name="Sivonen K."/>
            <person name="Coursin T."/>
            <person name="Laurent T."/>
            <person name="Goodwin L."/>
            <person name="Nolan M."/>
            <person name="Davenport K.W."/>
            <person name="Han C.S."/>
            <person name="Rubin E.M."/>
            <person name="Eisen J.A."/>
            <person name="Woyke T."/>
            <person name="Gugger M."/>
            <person name="Kerfeld C.A."/>
        </authorList>
    </citation>
    <scope>NUCLEOTIDE SEQUENCE [LARGE SCALE GENOMIC DNA]</scope>
    <source>
        <strain evidence="2">ATCC 29140 / PCC 7202</strain>
    </source>
</reference>
<gene>
    <name evidence="1" type="ordered locus">Cyast_0403</name>
</gene>
<evidence type="ECO:0000313" key="1">
    <source>
        <dbReference type="EMBL" id="AFZ46383.1"/>
    </source>
</evidence>
<sequence>MLINFLVFSSIKKLIKADRILNLQPATCNLTIAYLFYGKIDVALYFLQVTGN</sequence>
<evidence type="ECO:0000313" key="2">
    <source>
        <dbReference type="Proteomes" id="UP000010483"/>
    </source>
</evidence>
<dbReference type="AlphaFoldDB" id="K9YJV0"/>
<keyword evidence="2" id="KW-1185">Reference proteome</keyword>
<dbReference type="KEGG" id="csn:Cyast_0403"/>
<proteinExistence type="predicted"/>
<dbReference type="EMBL" id="CP003940">
    <property type="protein sequence ID" value="AFZ46383.1"/>
    <property type="molecule type" value="Genomic_DNA"/>
</dbReference>
<name>K9YJV0_CYASC</name>